<feature type="domain" description="CUB" evidence="16">
    <location>
        <begin position="499"/>
        <end position="610"/>
    </location>
</feature>
<keyword evidence="11 14" id="KW-1015">Disulfide bond</keyword>
<dbReference type="FunFam" id="2.60.120.290:FF:000005">
    <property type="entry name" value="Procollagen C-endopeptidase enhancer 1"/>
    <property type="match status" value="2"/>
</dbReference>
<dbReference type="GO" id="GO:0005509">
    <property type="term" value="F:calcium ion binding"/>
    <property type="evidence" value="ECO:0007669"/>
    <property type="project" value="InterPro"/>
</dbReference>
<dbReference type="Proteomes" id="UP001059596">
    <property type="component" value="Unassembled WGS sequence"/>
</dbReference>
<comment type="caution">
    <text evidence="18">The sequence shown here is derived from an EMBL/GenBank/DDBJ whole genome shotgun (WGS) entry which is preliminary data.</text>
</comment>
<keyword evidence="7" id="KW-0677">Repeat</keyword>
<feature type="domain" description="CUB" evidence="16">
    <location>
        <begin position="2847"/>
        <end position="2963"/>
    </location>
</feature>
<evidence type="ECO:0000256" key="15">
    <source>
        <dbReference type="SAM" id="SignalP"/>
    </source>
</evidence>
<evidence type="ECO:0000256" key="14">
    <source>
        <dbReference type="PROSITE-ProRule" id="PRU00076"/>
    </source>
</evidence>
<comment type="caution">
    <text evidence="14">Lacks conserved residue(s) required for the propagation of feature annotation.</text>
</comment>
<proteinExistence type="predicted"/>
<dbReference type="Gene3D" id="2.60.120.290">
    <property type="entry name" value="Spermadhesin, CUB domain"/>
    <property type="match status" value="24"/>
</dbReference>
<feature type="domain" description="CUB" evidence="16">
    <location>
        <begin position="381"/>
        <end position="495"/>
    </location>
</feature>
<feature type="domain" description="CUB" evidence="16">
    <location>
        <begin position="2604"/>
        <end position="2731"/>
    </location>
</feature>
<organism evidence="18 19">
    <name type="scientific">Drosophila gunungcola</name>
    <name type="common">fruit fly</name>
    <dbReference type="NCBI Taxonomy" id="103775"/>
    <lineage>
        <taxon>Eukaryota</taxon>
        <taxon>Metazoa</taxon>
        <taxon>Ecdysozoa</taxon>
        <taxon>Arthropoda</taxon>
        <taxon>Hexapoda</taxon>
        <taxon>Insecta</taxon>
        <taxon>Pterygota</taxon>
        <taxon>Neoptera</taxon>
        <taxon>Endopterygota</taxon>
        <taxon>Diptera</taxon>
        <taxon>Brachycera</taxon>
        <taxon>Muscomorpha</taxon>
        <taxon>Ephydroidea</taxon>
        <taxon>Drosophilidae</taxon>
        <taxon>Drosophila</taxon>
        <taxon>Sophophora</taxon>
    </lineage>
</organism>
<feature type="domain" description="CUB" evidence="16">
    <location>
        <begin position="2126"/>
        <end position="2244"/>
    </location>
</feature>
<feature type="domain" description="CUB" evidence="16">
    <location>
        <begin position="1312"/>
        <end position="1423"/>
    </location>
</feature>
<evidence type="ECO:0000256" key="1">
    <source>
        <dbReference type="ARBA" id="ARBA00004202"/>
    </source>
</evidence>
<dbReference type="Gene3D" id="2.10.25.10">
    <property type="entry name" value="Laminin"/>
    <property type="match status" value="5"/>
</dbReference>
<dbReference type="GO" id="GO:0015031">
    <property type="term" value="P:protein transport"/>
    <property type="evidence" value="ECO:0007669"/>
    <property type="project" value="UniProtKB-KW"/>
</dbReference>
<evidence type="ECO:0000256" key="5">
    <source>
        <dbReference type="ARBA" id="ARBA00022723"/>
    </source>
</evidence>
<feature type="domain" description="CUB" evidence="16">
    <location>
        <begin position="2734"/>
        <end position="2846"/>
    </location>
</feature>
<dbReference type="FunFam" id="2.60.120.290:FF:000091">
    <property type="entry name" value="Cubilin homolog"/>
    <property type="match status" value="1"/>
</dbReference>
<dbReference type="PROSITE" id="PS50026">
    <property type="entry name" value="EGF_3"/>
    <property type="match status" value="3"/>
</dbReference>
<feature type="domain" description="CUB" evidence="16">
    <location>
        <begin position="856"/>
        <end position="970"/>
    </location>
</feature>
<evidence type="ECO:0000256" key="6">
    <source>
        <dbReference type="ARBA" id="ARBA00022729"/>
    </source>
</evidence>
<feature type="domain" description="CUB" evidence="16">
    <location>
        <begin position="722"/>
        <end position="849"/>
    </location>
</feature>
<feature type="domain" description="CUB" evidence="16">
    <location>
        <begin position="1879"/>
        <end position="2002"/>
    </location>
</feature>
<evidence type="ECO:0000256" key="4">
    <source>
        <dbReference type="ARBA" id="ARBA00022536"/>
    </source>
</evidence>
<sequence length="3565" mass="400305">MKRVFWIQVIALKFVISLYRDSSSVSEALLERLKEQLRVVENFSYDMANLECKNAPCQNGGKCVNNFTSYYCECPSNFEGTLCEVDVNECALYEGTDLGCQNGAECHNRPGSYSCLCAAGWHGMHCTQRRADCLQSSSWELCGHGSCVPSSEATGYRCLCDPGWTTNGLTPACDQDVDECSVGASGHAPCSTKCINLPGSFTCSPCPVGLTGNGWSCQDLDECQTNNGGCSLHPKVQCINTYGSHHCGECPMGWTGDGLVCERIPSENSVPGETSYRSCPPENNPCHPVATCQLLSGSASCSCPMGMMGTGYGPSGCRNESTTNCQRFRPPICEPESNKCDPNPCQNMGICSIENTVADGFVCQCFPGYIGHLCSIEHSACNDILSAERGRLKYPPKGGQYEHNSRCGWLIQTNESLVLNVTFHSFDLEDSTECRFDWLQINDGKSKEDRLIGRYCGAQFPNSGNIVSSGNQLSLRFHSDNATAKEGFDLTWNSIEPQCGGKLDVEESGTLYSPGSPGNYLKSMDCLWHLVAPMTKRIKLTFISFQLEEHDNCNFDFVLIKDSISGRELVKFCSSGHPEPLILPTHRAEIEFHSDAEGSDAGFRIHYSAVDSVPGCGGSYTAKMGTISASSAVGQPTSGAFCEYEIHLAAGEQIVIQFVHLELGTLDCVELIDEDSTALRDKICGSDAAVSNPPSFTSQSNRVMVKFYAAAGSFELNYRMSCDFTLDSNTGTLTSPGYPSLTRSDRLCTYTIKTPSNTLISVKLIDFELKSTENDDEDYENDQEVKNDKDCSTTNLKIIDGLNRQILGPYCSKNKPQQEFISRTNYLQYQLTTDADSTGRGFKFEYEVLSTGSRKCGGVHTTPGDHIRLPDNPDDLCYWVILAPPKKAIRLHWNRLRFASPFDDCTFGSIEIFDSLNAQLTDAKNTSLGRFCHSRSMPDDLVSHSNHLVIKYSSFIKLGEDLFELSYSFEDRKECGGHIHGSSGELSSPGYPMTNYSSSLDCDWHLTGPFNYQLEIEIDLFDLEYSPKCTGDYLEVRNGGGTDSPLIGRFCGRTITTRIPSFGYEFRLLFHTDSAISGRGFHLRWRQIAIQCGGHLPSNTGVILSPRYPNAYPAHLNCKWWLSVHPGSGVSLLIEDINILGFFLDQCVFESLKIYSGFQMPGDRPAKTICKRTMEQINLNTSQATVVFHSDSYSRSHSHRGFRISYTPNCVQNLTAPFGTIESVNYMELNWENMLVNCRWTIRAPKGNHIRLEVSHLQHLPGVPPVGLYIIDGRDIDTILSPGVVDSKGDLLTIVHNASSLNFQLDYQVVGCLESLYGENGTFHSPNHPKMYPNNMECYWLIEVVREKAIELTITDLDIEESVNCTKDALTVSDHKTEMLADERHCGSRVKLVLTSSGHRMHVHFVSDGSHNGRGFNATYRTVEKTCGGKISTRNRVIQLLSDPVPFLMDARCEWQVEAPPHHSIVFEVQNLDSKMWEHGNCTSKFIEAFDLTDDDTEDHMLFKICNGRDEFNTSIVSTTNRALVRYFLYGIYKFTPFRLHFHESCGQTVIIRDTDLKYIQLAHQPKENESCVWVLQAQEPSNRIIFTPTHIRLRDDVTPTEDDCVKIYEGTEVAGTPSLQYCRSHPPAFYSEGQALTINVPLQLVDEFEANFMIMDATCGSVYTAISGRFSSPHYPDSYPPDIECIWELKASQGNALSLTLESMRIEESEGCNRDYLEVREGSARGNLIGVYCGSQVPSTIHSRSSIWMKFKSDDANENAGFIAFYNYERNNNLNGDDGIVESPHFPSKFDGSYLWRISVDEGYLVVVTVLHLKDVDQPHLRFYDGFSADSDQIEVTDPEGPIQSSGNVICITANGAPFRLRWHQLSTKVLHSETSICANKLLIIDQTAIDLHSPGYPNGYEHDLSCSCILKPLNPAEHAIIKLVKVDLEVFSAPGIECLADYLKISSSSDFHNWSELSTLCSFPSESSNISFHGKPYLRVEFNSDASFNQTGFNATVNTACGSHIKSVEGRVNITEVLQIKDVQGSSQECEWTLEVRQGRRIKIDFPESQFQNSGGDFNHCDNFLVLHNGLDQDSPVLGSGKYCDNNIQGVLETSSNRAYVKLQYVGTPRFRVTFRFEEVDLGCSAGIELSADGGEEFISSPAYPDIPKPHTECMWTVRAPIQHRIVLNFEDKFDLDSKDSDCLDEYVQVFDGRTTLSRQIGRFCGNRKPDTIYSSGNQLKILYYTDILNPHMGFKASLRLARCGGSYHSPDGVITSPPPNLLLTDSDEVGECVYTINLESDHHIELNIEYLEIPEEKNGGCSMDNHLLLEGANRTICGHTPQHLYTDSNMIVIRYRYQKGTMPEGQGFRFRYKSVRSRCSETIVASQGVLISPDYPEGPDRVKFCDWHLEVPKGQRVRLEVLDFNMKERPKTYAYLGRYLEIANDRDMLSIIWNSDSHPPAVIESYQNTMSIKTLILPLANQRIKMRFSAFGTSSCQLLEIEQDQVKELAFQGVNLTQPLFCSYNMEPALDSTILLRVKQFDHNHSIDWFRFGCFISAPLRIIEMDGSEWLEKFILCAFKSPTASQNPPSLRVPFPIQVKVSVDDHQSLQNLVLEYSMQACGGVITLEVGQQMTIEQPSGMDAIQGAVDCAWLIRPPIGAYVYHDILLEVLLQVSLPTSPSAVGSNETDCSHHYLKMYEGPHQSSELLGTFCNQTYALKTEIYNGIFLEYHSDYFTPNATFNVTITFGSVCGGKVTPPYRDINFRDQYKNNVECIWEVEAESGYHIGLTFHDRFYIEESSGCTKDYLLVQQRKESSGNWTDLQRICGRSPPEMINTTTTYLRLIFRSDGNVLGDGFAVRFEVNCGGVLYADEKDQQLTSPYYTSSVKDKWQCSWTIVPRNPSVGQGVQVSFSRRPDVCEVNELTMYMRDAEDNVKNTTVCNSQNQINNITKYTGRESISLFFRYENLENFHGFILHYSTIQCGGVISTAGVIESSQMPENDCLWNLTAPEGHKIIIKFELLDINSDDDARCVNSGVEVYAGSIPKFENRLVHFCGRISEDLRIINIAQNGGLIRSYSRTNNVPSFRVLVNMVPNCDQLIQLNGSLSYNYEKFKNSEGYASNLDCQIVFRVNNDQQIGLQFNSFHVQQSANCNKDYVELRDGSGPFADIIGRFCGQDLPPRLNTTRNNIFLRFVTDAQVNDSGFNLTITAIPWICGKPYIQLHTDRQKEVTITSPLRPPGGNYDNACYWRIMGESPLIVRFVKFDLQGPDANGSCVDEYLKIYSRQDAGLMEFGSWLSIDGDRSSKNGTEHVYCGNMKPDTYHGTDEMYIRYQTNGLVPRSGFQLQISMSSICDRVYGGLQGRIRQTAHCDINIQAPVNHTLSLYINKLRLDSVYCYNYLWIYAGRFKFLKKFCPYEDEGKALFSHSDRLTLNVNKYKKVEMIDITYLATPADKEPGCGGHFYNFAGVFTNPYYPVNVRNNSDCRWTVRVPSNNKVLLDFSYINLGSKSTCQTDYLQILEKENTGEEHEMRRFCGEDDPKMYKSQRNEVVVHFHKTVNFDGTGWVIRFSGVYSNYRIPNDLLP</sequence>
<feature type="domain" description="CUB" evidence="16">
    <location>
        <begin position="2362"/>
        <end position="2478"/>
    </location>
</feature>
<dbReference type="InterPro" id="IPR000152">
    <property type="entry name" value="EGF-type_Asp/Asn_hydroxyl_site"/>
</dbReference>
<feature type="disulfide bond" evidence="13">
    <location>
        <begin position="975"/>
        <end position="1002"/>
    </location>
</feature>
<dbReference type="PROSITE" id="PS01180">
    <property type="entry name" value="CUB"/>
    <property type="match status" value="23"/>
</dbReference>
<dbReference type="FunFam" id="2.60.120.290:FF:000060">
    <property type="entry name" value="Cubilin homolog"/>
    <property type="match status" value="1"/>
</dbReference>
<keyword evidence="6 15" id="KW-0732">Signal</keyword>
<dbReference type="InterPro" id="IPR018097">
    <property type="entry name" value="EGF_Ca-bd_CS"/>
</dbReference>
<feature type="domain" description="EGF-like" evidence="17">
    <location>
        <begin position="336"/>
        <end position="375"/>
    </location>
</feature>
<dbReference type="FunFam" id="2.10.25.10:FF:000379">
    <property type="entry name" value="Cubilin"/>
    <property type="match status" value="1"/>
</dbReference>
<keyword evidence="19" id="KW-1185">Reference proteome</keyword>
<keyword evidence="12" id="KW-0325">Glycoprotein</keyword>
<dbReference type="SMART" id="SM00042">
    <property type="entry name" value="CUB"/>
    <property type="match status" value="24"/>
</dbReference>
<feature type="domain" description="CUB" evidence="16">
    <location>
        <begin position="3078"/>
        <end position="3193"/>
    </location>
</feature>
<evidence type="ECO:0000313" key="18">
    <source>
        <dbReference type="EMBL" id="KAI8034367.1"/>
    </source>
</evidence>
<dbReference type="InterPro" id="IPR000742">
    <property type="entry name" value="EGF"/>
</dbReference>
<keyword evidence="4 14" id="KW-0245">EGF-like domain</keyword>
<keyword evidence="9" id="KW-0653">Protein transport</keyword>
<feature type="domain" description="CUB" evidence="16">
    <location>
        <begin position="975"/>
        <end position="1088"/>
    </location>
</feature>
<dbReference type="EMBL" id="JAMKOV010000075">
    <property type="protein sequence ID" value="KAI8034367.1"/>
    <property type="molecule type" value="Genomic_DNA"/>
</dbReference>
<gene>
    <name evidence="18" type="ORF">M5D96_012830</name>
</gene>
<evidence type="ECO:0000256" key="11">
    <source>
        <dbReference type="ARBA" id="ARBA00023157"/>
    </source>
</evidence>
<dbReference type="PROSITE" id="PS00022">
    <property type="entry name" value="EGF_1"/>
    <property type="match status" value="3"/>
</dbReference>
<feature type="domain" description="CUB" evidence="16">
    <location>
        <begin position="2965"/>
        <end position="3075"/>
    </location>
</feature>
<evidence type="ECO:0000256" key="12">
    <source>
        <dbReference type="ARBA" id="ARBA00023180"/>
    </source>
</evidence>
<dbReference type="InterPro" id="IPR001881">
    <property type="entry name" value="EGF-like_Ca-bd_dom"/>
</dbReference>
<dbReference type="CDD" id="cd00053">
    <property type="entry name" value="EGF"/>
    <property type="match status" value="1"/>
</dbReference>
<dbReference type="CDD" id="cd00041">
    <property type="entry name" value="CUB"/>
    <property type="match status" value="20"/>
</dbReference>
<evidence type="ECO:0000256" key="3">
    <source>
        <dbReference type="ARBA" id="ARBA00022475"/>
    </source>
</evidence>
<evidence type="ECO:0000256" key="13">
    <source>
        <dbReference type="PROSITE-ProRule" id="PRU00059"/>
    </source>
</evidence>
<dbReference type="PROSITE" id="PS01187">
    <property type="entry name" value="EGF_CA"/>
    <property type="match status" value="1"/>
</dbReference>
<evidence type="ECO:0000256" key="8">
    <source>
        <dbReference type="ARBA" id="ARBA00022837"/>
    </source>
</evidence>
<feature type="disulfide bond" evidence="14">
    <location>
        <begin position="74"/>
        <end position="83"/>
    </location>
</feature>
<dbReference type="InterPro" id="IPR009030">
    <property type="entry name" value="Growth_fac_rcpt_cys_sf"/>
</dbReference>
<comment type="subcellular location">
    <subcellularLocation>
        <location evidence="1">Cell membrane</location>
        <topology evidence="1">Peripheral membrane protein</topology>
    </subcellularLocation>
</comment>
<evidence type="ECO:0000256" key="9">
    <source>
        <dbReference type="ARBA" id="ARBA00022927"/>
    </source>
</evidence>
<feature type="domain" description="CUB" evidence="16">
    <location>
        <begin position="3197"/>
        <end position="3332"/>
    </location>
</feature>
<feature type="domain" description="CUB" evidence="16">
    <location>
        <begin position="2003"/>
        <end position="2120"/>
    </location>
</feature>
<dbReference type="PROSITE" id="PS00010">
    <property type="entry name" value="ASX_HYDROXYL"/>
    <property type="match status" value="2"/>
</dbReference>
<feature type="domain" description="EGF-like" evidence="17">
    <location>
        <begin position="48"/>
        <end position="84"/>
    </location>
</feature>
<feature type="domain" description="CUB" evidence="16">
    <location>
        <begin position="1427"/>
        <end position="1545"/>
    </location>
</feature>
<dbReference type="InterPro" id="IPR035914">
    <property type="entry name" value="Sperma_CUB_dom_sf"/>
</dbReference>
<dbReference type="CDD" id="cd00054">
    <property type="entry name" value="EGF_CA"/>
    <property type="match status" value="4"/>
</dbReference>
<keyword evidence="5" id="KW-0479">Metal-binding</keyword>
<protein>
    <recommendedName>
        <fullName evidence="20">Cubilin homolog</fullName>
    </recommendedName>
</protein>
<keyword evidence="3" id="KW-1003">Cell membrane</keyword>
<feature type="domain" description="CUB" evidence="16">
    <location>
        <begin position="2246"/>
        <end position="2358"/>
    </location>
</feature>
<feature type="domain" description="CUB" evidence="16">
    <location>
        <begin position="3440"/>
        <end position="3553"/>
    </location>
</feature>
<dbReference type="Pfam" id="PF07645">
    <property type="entry name" value="EGF_CA"/>
    <property type="match status" value="3"/>
</dbReference>
<evidence type="ECO:0008006" key="20">
    <source>
        <dbReference type="Google" id="ProtNLM"/>
    </source>
</evidence>
<feature type="disulfide bond" evidence="13">
    <location>
        <begin position="499"/>
        <end position="526"/>
    </location>
</feature>
<feature type="disulfide bond" evidence="14">
    <location>
        <begin position="117"/>
        <end position="126"/>
    </location>
</feature>
<evidence type="ECO:0000256" key="2">
    <source>
        <dbReference type="ARBA" id="ARBA00022448"/>
    </source>
</evidence>
<dbReference type="SMART" id="SM00179">
    <property type="entry name" value="EGF_CA"/>
    <property type="match status" value="6"/>
</dbReference>
<name>A0A9Q0BJ32_9MUSC</name>
<dbReference type="FunFam" id="2.10.25.10:FF:000260">
    <property type="entry name" value="Notch receptor 4"/>
    <property type="match status" value="1"/>
</dbReference>
<keyword evidence="2" id="KW-0813">Transport</keyword>
<dbReference type="SUPFAM" id="SSF57196">
    <property type="entry name" value="EGF/Laminin"/>
    <property type="match status" value="3"/>
</dbReference>
<feature type="signal peptide" evidence="15">
    <location>
        <begin position="1"/>
        <end position="24"/>
    </location>
</feature>
<keyword evidence="10" id="KW-0472">Membrane</keyword>
<dbReference type="FunFam" id="2.60.120.290:FF:000013">
    <property type="entry name" value="Membrane frizzled-related protein"/>
    <property type="match status" value="4"/>
</dbReference>
<accession>A0A9Q0BJ32</accession>
<dbReference type="InterPro" id="IPR000859">
    <property type="entry name" value="CUB_dom"/>
</dbReference>
<dbReference type="SMART" id="SM00181">
    <property type="entry name" value="EGF"/>
    <property type="match status" value="7"/>
</dbReference>
<dbReference type="InterPro" id="IPR049883">
    <property type="entry name" value="NOTCH1_EGF-like"/>
</dbReference>
<evidence type="ECO:0000259" key="16">
    <source>
        <dbReference type="PROSITE" id="PS01180"/>
    </source>
</evidence>
<evidence type="ECO:0000259" key="17">
    <source>
        <dbReference type="PROSITE" id="PS50026"/>
    </source>
</evidence>
<evidence type="ECO:0000313" key="19">
    <source>
        <dbReference type="Proteomes" id="UP001059596"/>
    </source>
</evidence>
<feature type="domain" description="EGF-like" evidence="17">
    <location>
        <begin position="86"/>
        <end position="127"/>
    </location>
</feature>
<dbReference type="FunFam" id="2.10.25.10:FF:000006">
    <property type="entry name" value="Versican core protein-like isoform 1"/>
    <property type="match status" value="1"/>
</dbReference>
<evidence type="ECO:0000256" key="7">
    <source>
        <dbReference type="ARBA" id="ARBA00022737"/>
    </source>
</evidence>
<feature type="disulfide bond" evidence="14">
    <location>
        <begin position="365"/>
        <end position="374"/>
    </location>
</feature>
<feature type="domain" description="CUB" evidence="16">
    <location>
        <begin position="1660"/>
        <end position="1770"/>
    </location>
</feature>
<feature type="domain" description="CUB" evidence="16">
    <location>
        <begin position="616"/>
        <end position="721"/>
    </location>
</feature>
<dbReference type="SUPFAM" id="SSF49854">
    <property type="entry name" value="Spermadhesin, CUB domain"/>
    <property type="match status" value="26"/>
</dbReference>
<dbReference type="PANTHER" id="PTHR24251">
    <property type="entry name" value="OVOCHYMASE-RELATED"/>
    <property type="match status" value="1"/>
</dbReference>
<feature type="domain" description="CUB" evidence="16">
    <location>
        <begin position="1092"/>
        <end position="1209"/>
    </location>
</feature>
<keyword evidence="8" id="KW-0106">Calcium</keyword>
<dbReference type="GO" id="GO:0005886">
    <property type="term" value="C:plasma membrane"/>
    <property type="evidence" value="ECO:0007669"/>
    <property type="project" value="UniProtKB-SubCell"/>
</dbReference>
<feature type="chain" id="PRO_5040194375" description="Cubilin homolog" evidence="15">
    <location>
        <begin position="25"/>
        <end position="3565"/>
    </location>
</feature>
<evidence type="ECO:0000256" key="10">
    <source>
        <dbReference type="ARBA" id="ARBA00023136"/>
    </source>
</evidence>
<dbReference type="Pfam" id="PF00431">
    <property type="entry name" value="CUB"/>
    <property type="match status" value="19"/>
</dbReference>
<dbReference type="Pfam" id="PF00008">
    <property type="entry name" value="EGF"/>
    <property type="match status" value="1"/>
</dbReference>
<dbReference type="SUPFAM" id="SSF57184">
    <property type="entry name" value="Growth factor receptor domain"/>
    <property type="match status" value="1"/>
</dbReference>
<reference evidence="18" key="1">
    <citation type="journal article" date="2023" name="Genome Biol. Evol.">
        <title>Long-read-based Genome Assembly of Drosophila gunungcola Reveals Fewer Chemosensory Genes in Flower-breeding Species.</title>
        <authorList>
            <person name="Negi A."/>
            <person name="Liao B.Y."/>
            <person name="Yeh S.D."/>
        </authorList>
    </citation>
    <scope>NUCLEOTIDE SEQUENCE</scope>
    <source>
        <strain evidence="18">Sukarami</strain>
    </source>
</reference>
<feature type="domain" description="CUB" evidence="16">
    <location>
        <begin position="1210"/>
        <end position="1255"/>
    </location>
</feature>
<dbReference type="PROSITE" id="PS01186">
    <property type="entry name" value="EGF_2"/>
    <property type="match status" value="3"/>
</dbReference>